<sequence>MVRNQVCFVCMNYHTVTFHWFAVGDEAVNKFVASNQHADYFLHLVKFFRGQCISFSVMVSNASKNLGVESSSSLLSAIDEIEDNLYYFSDVISAGIPEVGRLIMDGILTLLIFPLILPSLRTGVVNETGLGAVTSLYLLCCILRIVKIKDLANTVASALLCHIETFSLRSELKLNGHVSDHGSSDASQNADENNVGPDSYSESLQVTIPLSSSSQSPTADNNLPQQFTPREALLSFVTCGDDVQVSGSLSLLATLLQTKG</sequence>
<evidence type="ECO:0000256" key="1">
    <source>
        <dbReference type="SAM" id="MobiDB-lite"/>
    </source>
</evidence>
<dbReference type="AlphaFoldDB" id="A0ABD1WX37"/>
<reference evidence="3" key="1">
    <citation type="submission" date="2024-07" db="EMBL/GenBank/DDBJ databases">
        <title>Two chromosome-level genome assemblies of Korean endemic species Abeliophyllum distichum and Forsythia ovata (Oleaceae).</title>
        <authorList>
            <person name="Jang H."/>
        </authorList>
    </citation>
    <scope>NUCLEOTIDE SEQUENCE [LARGE SCALE GENOMIC DNA]</scope>
</reference>
<evidence type="ECO:0000313" key="3">
    <source>
        <dbReference type="Proteomes" id="UP001604277"/>
    </source>
</evidence>
<feature type="region of interest" description="Disordered" evidence="1">
    <location>
        <begin position="179"/>
        <end position="201"/>
    </location>
</feature>
<accession>A0ABD1WX37</accession>
<comment type="caution">
    <text evidence="2">The sequence shown here is derived from an EMBL/GenBank/DDBJ whole genome shotgun (WGS) entry which is preliminary data.</text>
</comment>
<dbReference type="Proteomes" id="UP001604277">
    <property type="component" value="Unassembled WGS sequence"/>
</dbReference>
<organism evidence="2 3">
    <name type="scientific">Forsythia ovata</name>
    <dbReference type="NCBI Taxonomy" id="205694"/>
    <lineage>
        <taxon>Eukaryota</taxon>
        <taxon>Viridiplantae</taxon>
        <taxon>Streptophyta</taxon>
        <taxon>Embryophyta</taxon>
        <taxon>Tracheophyta</taxon>
        <taxon>Spermatophyta</taxon>
        <taxon>Magnoliopsida</taxon>
        <taxon>eudicotyledons</taxon>
        <taxon>Gunneridae</taxon>
        <taxon>Pentapetalae</taxon>
        <taxon>asterids</taxon>
        <taxon>lamiids</taxon>
        <taxon>Lamiales</taxon>
        <taxon>Oleaceae</taxon>
        <taxon>Forsythieae</taxon>
        <taxon>Forsythia</taxon>
    </lineage>
</organism>
<dbReference type="PANTHER" id="PTHR21481:SF4">
    <property type="entry name" value="PROTEIN TRANSPARENT TESTA 9"/>
    <property type="match status" value="1"/>
</dbReference>
<evidence type="ECO:0000313" key="2">
    <source>
        <dbReference type="EMBL" id="KAL2554117.1"/>
    </source>
</evidence>
<dbReference type="EMBL" id="JBFOLJ010000002">
    <property type="protein sequence ID" value="KAL2554117.1"/>
    <property type="molecule type" value="Genomic_DNA"/>
</dbReference>
<dbReference type="InterPro" id="IPR039272">
    <property type="entry name" value="CLEC16A/TT9"/>
</dbReference>
<name>A0ABD1WX37_9LAMI</name>
<keyword evidence="3" id="KW-1185">Reference proteome</keyword>
<proteinExistence type="predicted"/>
<dbReference type="PANTHER" id="PTHR21481">
    <property type="entry name" value="PROTEIN CLEC16A"/>
    <property type="match status" value="1"/>
</dbReference>
<gene>
    <name evidence="2" type="ORF">Fot_07736</name>
</gene>
<protein>
    <submittedName>
        <fullName evidence="2">Uncharacterized protein</fullName>
    </submittedName>
</protein>